<dbReference type="Pfam" id="PF00440">
    <property type="entry name" value="TetR_N"/>
    <property type="match status" value="1"/>
</dbReference>
<evidence type="ECO:0000256" key="1">
    <source>
        <dbReference type="ARBA" id="ARBA00023015"/>
    </source>
</evidence>
<dbReference type="SUPFAM" id="SSF46689">
    <property type="entry name" value="Homeodomain-like"/>
    <property type="match status" value="1"/>
</dbReference>
<comment type="caution">
    <text evidence="5">The sequence shown here is derived from an EMBL/GenBank/DDBJ whole genome shotgun (WGS) entry which is preliminary data.</text>
</comment>
<dbReference type="PANTHER" id="PTHR30055:SF234">
    <property type="entry name" value="HTH-TYPE TRANSCRIPTIONAL REGULATOR BETI"/>
    <property type="match status" value="1"/>
</dbReference>
<keyword evidence="3" id="KW-0804">Transcription</keyword>
<keyword evidence="1" id="KW-0805">Transcription regulation</keyword>
<reference evidence="5" key="2">
    <citation type="journal article" date="2014" name="ISME J.">
        <title>Microbial stratification in low pH oxic and suboxic macroscopic growths along an acid mine drainage.</title>
        <authorList>
            <person name="Mendez-Garcia C."/>
            <person name="Mesa V."/>
            <person name="Sprenger R.R."/>
            <person name="Richter M."/>
            <person name="Diez M.S."/>
            <person name="Solano J."/>
            <person name="Bargiela R."/>
            <person name="Golyshina O.V."/>
            <person name="Manteca A."/>
            <person name="Ramos J.L."/>
            <person name="Gallego J.R."/>
            <person name="Llorente I."/>
            <person name="Martins Dos Santos V.A."/>
            <person name="Jensen O.N."/>
            <person name="Pelaez A.I."/>
            <person name="Sanchez J."/>
            <person name="Ferrer M."/>
        </authorList>
    </citation>
    <scope>NUCLEOTIDE SEQUENCE</scope>
</reference>
<protein>
    <submittedName>
        <fullName evidence="5">Transcriptional regulator, TetR family</fullName>
    </submittedName>
</protein>
<name>T1BZ24_9ZZZZ</name>
<dbReference type="PRINTS" id="PR00455">
    <property type="entry name" value="HTHTETR"/>
</dbReference>
<feature type="domain" description="HTH tetR-type" evidence="4">
    <location>
        <begin position="57"/>
        <end position="117"/>
    </location>
</feature>
<dbReference type="GO" id="GO:0003700">
    <property type="term" value="F:DNA-binding transcription factor activity"/>
    <property type="evidence" value="ECO:0007669"/>
    <property type="project" value="TreeGrafter"/>
</dbReference>
<dbReference type="AlphaFoldDB" id="T1BZ24"/>
<dbReference type="EMBL" id="AUZY01000506">
    <property type="protein sequence ID" value="EQD78516.1"/>
    <property type="molecule type" value="Genomic_DNA"/>
</dbReference>
<gene>
    <name evidence="5" type="ORF">B1B_00680</name>
</gene>
<evidence type="ECO:0000256" key="3">
    <source>
        <dbReference type="ARBA" id="ARBA00023163"/>
    </source>
</evidence>
<organism evidence="5">
    <name type="scientific">mine drainage metagenome</name>
    <dbReference type="NCBI Taxonomy" id="410659"/>
    <lineage>
        <taxon>unclassified sequences</taxon>
        <taxon>metagenomes</taxon>
        <taxon>ecological metagenomes</taxon>
    </lineage>
</organism>
<dbReference type="Gene3D" id="1.10.357.10">
    <property type="entry name" value="Tetracycline Repressor, domain 2"/>
    <property type="match status" value="1"/>
</dbReference>
<accession>T1BZ24</accession>
<evidence type="ECO:0000259" key="4">
    <source>
        <dbReference type="PROSITE" id="PS50977"/>
    </source>
</evidence>
<sequence>MKCCGCDAACRVIESIAQVCAGWGAHVNTLAYGVISRAASYHARMHSQSTAKAQRSRLSAADWERAALALIAEQGVNALNVEGLARELGVTKGSFYWHFPSREALLNAALERWEADVERELSAQVEAASDPRARLRELFRRIAHEVQPHRVYAALLRALDHPRIQSLMARVSQRRMDFLALAYRQAGMERSAAGHRARLTYAAYVGFLQMNVHLGVPRLSQDEYEAYVAHVIDTFIAE</sequence>
<keyword evidence="2" id="KW-0238">DNA-binding</keyword>
<dbReference type="PANTHER" id="PTHR30055">
    <property type="entry name" value="HTH-TYPE TRANSCRIPTIONAL REGULATOR RUTR"/>
    <property type="match status" value="1"/>
</dbReference>
<reference evidence="5" key="1">
    <citation type="submission" date="2013-08" db="EMBL/GenBank/DDBJ databases">
        <authorList>
            <person name="Mendez C."/>
            <person name="Richter M."/>
            <person name="Ferrer M."/>
            <person name="Sanchez J."/>
        </authorList>
    </citation>
    <scope>NUCLEOTIDE SEQUENCE</scope>
</reference>
<dbReference type="InterPro" id="IPR001647">
    <property type="entry name" value="HTH_TetR"/>
</dbReference>
<evidence type="ECO:0000313" key="5">
    <source>
        <dbReference type="EMBL" id="EQD78516.1"/>
    </source>
</evidence>
<dbReference type="PROSITE" id="PS50977">
    <property type="entry name" value="HTH_TETR_2"/>
    <property type="match status" value="1"/>
</dbReference>
<proteinExistence type="predicted"/>
<dbReference type="InterPro" id="IPR050109">
    <property type="entry name" value="HTH-type_TetR-like_transc_reg"/>
</dbReference>
<evidence type="ECO:0000256" key="2">
    <source>
        <dbReference type="ARBA" id="ARBA00023125"/>
    </source>
</evidence>
<dbReference type="GO" id="GO:0000976">
    <property type="term" value="F:transcription cis-regulatory region binding"/>
    <property type="evidence" value="ECO:0007669"/>
    <property type="project" value="TreeGrafter"/>
</dbReference>
<dbReference type="InterPro" id="IPR009057">
    <property type="entry name" value="Homeodomain-like_sf"/>
</dbReference>